<keyword evidence="2" id="KW-0812">Transmembrane</keyword>
<keyword evidence="4" id="KW-1185">Reference proteome</keyword>
<evidence type="ECO:0000313" key="3">
    <source>
        <dbReference type="EMBL" id="CAD8100372.1"/>
    </source>
</evidence>
<accession>A0A8S1PB19</accession>
<organism evidence="3 4">
    <name type="scientific">Paramecium primaurelia</name>
    <dbReference type="NCBI Taxonomy" id="5886"/>
    <lineage>
        <taxon>Eukaryota</taxon>
        <taxon>Sar</taxon>
        <taxon>Alveolata</taxon>
        <taxon>Ciliophora</taxon>
        <taxon>Intramacronucleata</taxon>
        <taxon>Oligohymenophorea</taxon>
        <taxon>Peniculida</taxon>
        <taxon>Parameciidae</taxon>
        <taxon>Paramecium</taxon>
    </lineage>
</organism>
<keyword evidence="2" id="KW-1133">Transmembrane helix</keyword>
<name>A0A8S1PB19_PARPR</name>
<dbReference type="EMBL" id="CAJJDM010000115">
    <property type="protein sequence ID" value="CAD8100372.1"/>
    <property type="molecule type" value="Genomic_DNA"/>
</dbReference>
<protein>
    <submittedName>
        <fullName evidence="3">Uncharacterized protein</fullName>
    </submittedName>
</protein>
<feature type="transmembrane region" description="Helical" evidence="2">
    <location>
        <begin position="80"/>
        <end position="98"/>
    </location>
</feature>
<evidence type="ECO:0000256" key="1">
    <source>
        <dbReference type="SAM" id="MobiDB-lite"/>
    </source>
</evidence>
<feature type="region of interest" description="Disordered" evidence="1">
    <location>
        <begin position="127"/>
        <end position="160"/>
    </location>
</feature>
<reference evidence="3" key="1">
    <citation type="submission" date="2021-01" db="EMBL/GenBank/DDBJ databases">
        <authorList>
            <consortium name="Genoscope - CEA"/>
            <person name="William W."/>
        </authorList>
    </citation>
    <scope>NUCLEOTIDE SEQUENCE</scope>
</reference>
<feature type="compositionally biased region" description="Basic and acidic residues" evidence="1">
    <location>
        <begin position="132"/>
        <end position="160"/>
    </location>
</feature>
<dbReference type="Proteomes" id="UP000688137">
    <property type="component" value="Unassembled WGS sequence"/>
</dbReference>
<proteinExistence type="predicted"/>
<gene>
    <name evidence="3" type="ORF">PPRIM_AZ9-3.1.T1120077</name>
</gene>
<dbReference type="AlphaFoldDB" id="A0A8S1PB19"/>
<evidence type="ECO:0000256" key="2">
    <source>
        <dbReference type="SAM" id="Phobius"/>
    </source>
</evidence>
<evidence type="ECO:0000313" key="4">
    <source>
        <dbReference type="Proteomes" id="UP000688137"/>
    </source>
</evidence>
<comment type="caution">
    <text evidence="3">The sequence shown here is derived from an EMBL/GenBank/DDBJ whole genome shotgun (WGS) entry which is preliminary data.</text>
</comment>
<sequence>MNRLNKFAFSKKLNKIIQNEAERERIRKQVGESGTFEENGKAYYYRDGKINKLDYIKREELKLQAKLDPYIKDKETKQQLPFLLMSGFLAILLGTIFLRSLKKPEKKTEIVDDSNYEANYQQAVKEQEEYDEQIKQEKLKKFRDQENNDMENDKKKRDFK</sequence>
<keyword evidence="2" id="KW-0472">Membrane</keyword>
<dbReference type="OMA" id="ANYQQAV"/>